<feature type="transmembrane region" description="Helical" evidence="23">
    <location>
        <begin position="41"/>
        <end position="61"/>
    </location>
</feature>
<evidence type="ECO:0000256" key="10">
    <source>
        <dbReference type="ARBA" id="ARBA00022989"/>
    </source>
</evidence>
<dbReference type="EMBL" id="SLWS01000006">
    <property type="protein sequence ID" value="TCO56670.1"/>
    <property type="molecule type" value="Genomic_DNA"/>
</dbReference>
<keyword evidence="9" id="KW-0573">Peptidoglycan synthesis</keyword>
<comment type="similarity">
    <text evidence="16">Belongs to the SEDS family. FtsW subfamily.</text>
</comment>
<keyword evidence="5" id="KW-0328">Glycosyltransferase</keyword>
<keyword evidence="4 24" id="KW-0132">Cell division</keyword>
<keyword evidence="10 23" id="KW-1133">Transmembrane helix</keyword>
<feature type="transmembrane region" description="Helical" evidence="23">
    <location>
        <begin position="369"/>
        <end position="388"/>
    </location>
</feature>
<dbReference type="GO" id="GO:0009252">
    <property type="term" value="P:peptidoglycan biosynthetic process"/>
    <property type="evidence" value="ECO:0007669"/>
    <property type="project" value="UniProtKB-KW"/>
</dbReference>
<feature type="transmembrane region" description="Helical" evidence="23">
    <location>
        <begin position="81"/>
        <end position="100"/>
    </location>
</feature>
<keyword evidence="6" id="KW-0808">Transferase</keyword>
<evidence type="ECO:0000256" key="7">
    <source>
        <dbReference type="ARBA" id="ARBA00022692"/>
    </source>
</evidence>
<dbReference type="InterPro" id="IPR018365">
    <property type="entry name" value="Cell_cycle_FtsW-rel_CS"/>
</dbReference>
<dbReference type="PANTHER" id="PTHR30474:SF2">
    <property type="entry name" value="PEPTIDOGLYCAN GLYCOSYLTRANSFERASE FTSW-RELATED"/>
    <property type="match status" value="1"/>
</dbReference>
<dbReference type="GO" id="GO:0005886">
    <property type="term" value="C:plasma membrane"/>
    <property type="evidence" value="ECO:0007669"/>
    <property type="project" value="UniProtKB-SubCell"/>
</dbReference>
<keyword evidence="25" id="KW-1185">Reference proteome</keyword>
<evidence type="ECO:0000256" key="11">
    <source>
        <dbReference type="ARBA" id="ARBA00023136"/>
    </source>
</evidence>
<evidence type="ECO:0000256" key="19">
    <source>
        <dbReference type="ARBA" id="ARBA00044770"/>
    </source>
</evidence>
<dbReference type="GO" id="GO:0008955">
    <property type="term" value="F:peptidoglycan glycosyltransferase activity"/>
    <property type="evidence" value="ECO:0007669"/>
    <property type="project" value="UniProtKB-EC"/>
</dbReference>
<dbReference type="AlphaFoldDB" id="A0A4V2S6M6"/>
<evidence type="ECO:0000256" key="4">
    <source>
        <dbReference type="ARBA" id="ARBA00022618"/>
    </source>
</evidence>
<keyword evidence="13" id="KW-0961">Cell wall biogenesis/degradation</keyword>
<feature type="transmembrane region" description="Helical" evidence="23">
    <location>
        <begin position="107"/>
        <end position="128"/>
    </location>
</feature>
<dbReference type="GO" id="GO:0008360">
    <property type="term" value="P:regulation of cell shape"/>
    <property type="evidence" value="ECO:0007669"/>
    <property type="project" value="UniProtKB-KW"/>
</dbReference>
<dbReference type="GO" id="GO:0032153">
    <property type="term" value="C:cell division site"/>
    <property type="evidence" value="ECO:0007669"/>
    <property type="project" value="TreeGrafter"/>
</dbReference>
<protein>
    <recommendedName>
        <fullName evidence="17">Probable peptidoglycan glycosyltransferase FtsW</fullName>
        <ecNumber evidence="19">2.4.99.28</ecNumber>
    </recommendedName>
    <alternativeName>
        <fullName evidence="18">Cell division protein FtsW</fullName>
    </alternativeName>
    <alternativeName>
        <fullName evidence="15">Cell wall polymerase</fullName>
    </alternativeName>
    <alternativeName>
        <fullName evidence="14">Peptidoglycan polymerase</fullName>
    </alternativeName>
</protein>
<feature type="transmembrane region" description="Helical" evidence="23">
    <location>
        <begin position="220"/>
        <end position="240"/>
    </location>
</feature>
<evidence type="ECO:0000256" key="2">
    <source>
        <dbReference type="ARBA" id="ARBA00004752"/>
    </source>
</evidence>
<evidence type="ECO:0000256" key="18">
    <source>
        <dbReference type="ARBA" id="ARBA00041418"/>
    </source>
</evidence>
<name>A0A4V2S6M6_9PSEU</name>
<dbReference type="GO" id="GO:0051301">
    <property type="term" value="P:cell division"/>
    <property type="evidence" value="ECO:0007669"/>
    <property type="project" value="UniProtKB-KW"/>
</dbReference>
<feature type="transmembrane region" description="Helical" evidence="23">
    <location>
        <begin position="333"/>
        <end position="357"/>
    </location>
</feature>
<dbReference type="PROSITE" id="PS00428">
    <property type="entry name" value="FTSW_RODA_SPOVE"/>
    <property type="match status" value="1"/>
</dbReference>
<dbReference type="PANTHER" id="PTHR30474">
    <property type="entry name" value="CELL CYCLE PROTEIN"/>
    <property type="match status" value="1"/>
</dbReference>
<sequence>MTATLSTAEERKRQRTERRKRASLWTVLTAWLGRPLASFHLVLAVFGLLTVLGLVMVLSASSVVSLQDKNTHSVYGVFKKQLLFVIIGMVVFWVGLRLPLRIMRQFSAAAVVICTGLLAFVLVAGAKLNGARSWFVIGPLSFQPIEVAKLALVLWGAHVLVQKKAVLHQYRHLLVPVVPVALLMFALVMMQPDLGGTVTLIVVLFSLLWFAGAPMRLFGAIALGGIAGVVVLAIGSSYRLDRVLSFLQPDADPLGSGLQLTQALYALANGGLLGRGLGQGQSKWLYLPNVHNDFIFALIGEELGFLGCLLVLGLFVMLAVVGLRIAARNIDPWIRMVAATLTVWLVGQAAINILYVVGLLPVTGITLPMISAGGSSVVVTMFVFGILANCARHEPESVAALRSQGPGRFGRLMRLPAPDVYNPPAKRKPVRPSTPPRAAGRRDGTSQRQRTGTEGRQPQERRRTRRGVPVEHRRRSAQGRAGQPRADEGGRH</sequence>
<evidence type="ECO:0000256" key="22">
    <source>
        <dbReference type="SAM" id="MobiDB-lite"/>
    </source>
</evidence>
<comment type="pathway">
    <text evidence="2">Cell wall biogenesis; peptidoglycan biosynthesis.</text>
</comment>
<evidence type="ECO:0000256" key="6">
    <source>
        <dbReference type="ARBA" id="ARBA00022679"/>
    </source>
</evidence>
<dbReference type="InterPro" id="IPR013437">
    <property type="entry name" value="FtsW"/>
</dbReference>
<feature type="transmembrane region" description="Helical" evidence="23">
    <location>
        <begin position="294"/>
        <end position="321"/>
    </location>
</feature>
<feature type="transmembrane region" description="Helical" evidence="23">
    <location>
        <begin position="173"/>
        <end position="190"/>
    </location>
</feature>
<evidence type="ECO:0000256" key="5">
    <source>
        <dbReference type="ARBA" id="ARBA00022676"/>
    </source>
</evidence>
<feature type="transmembrane region" description="Helical" evidence="23">
    <location>
        <begin position="196"/>
        <end position="213"/>
    </location>
</feature>
<evidence type="ECO:0000256" key="23">
    <source>
        <dbReference type="SAM" id="Phobius"/>
    </source>
</evidence>
<comment type="catalytic activity">
    <reaction evidence="20">
        <text>[GlcNAc-(1-&gt;4)-Mur2Ac(oyl-L-Ala-gamma-D-Glu-L-Lys-D-Ala-D-Ala)](n)-di-trans,octa-cis-undecaprenyl diphosphate + beta-D-GlcNAc-(1-&gt;4)-Mur2Ac(oyl-L-Ala-gamma-D-Glu-L-Lys-D-Ala-D-Ala)-di-trans,octa-cis-undecaprenyl diphosphate = [GlcNAc-(1-&gt;4)-Mur2Ac(oyl-L-Ala-gamma-D-Glu-L-Lys-D-Ala-D-Ala)](n+1)-di-trans,octa-cis-undecaprenyl diphosphate + di-trans,octa-cis-undecaprenyl diphosphate + H(+)</text>
        <dbReference type="Rhea" id="RHEA:23708"/>
        <dbReference type="Rhea" id="RHEA-COMP:9602"/>
        <dbReference type="Rhea" id="RHEA-COMP:9603"/>
        <dbReference type="ChEBI" id="CHEBI:15378"/>
        <dbReference type="ChEBI" id="CHEBI:58405"/>
        <dbReference type="ChEBI" id="CHEBI:60033"/>
        <dbReference type="ChEBI" id="CHEBI:78435"/>
        <dbReference type="EC" id="2.4.99.28"/>
    </reaction>
</comment>
<dbReference type="Pfam" id="PF01098">
    <property type="entry name" value="FTSW_RODA_SPOVE"/>
    <property type="match status" value="1"/>
</dbReference>
<evidence type="ECO:0000256" key="15">
    <source>
        <dbReference type="ARBA" id="ARBA00033270"/>
    </source>
</evidence>
<evidence type="ECO:0000313" key="24">
    <source>
        <dbReference type="EMBL" id="TCO56670.1"/>
    </source>
</evidence>
<evidence type="ECO:0000256" key="13">
    <source>
        <dbReference type="ARBA" id="ARBA00023316"/>
    </source>
</evidence>
<dbReference type="OrthoDB" id="9768187at2"/>
<evidence type="ECO:0000256" key="17">
    <source>
        <dbReference type="ARBA" id="ARBA00041185"/>
    </source>
</evidence>
<dbReference type="EC" id="2.4.99.28" evidence="19"/>
<evidence type="ECO:0000256" key="16">
    <source>
        <dbReference type="ARBA" id="ARBA00038053"/>
    </source>
</evidence>
<feature type="compositionally biased region" description="Basic and acidic residues" evidence="22">
    <location>
        <begin position="440"/>
        <end position="461"/>
    </location>
</feature>
<feature type="region of interest" description="Disordered" evidence="22">
    <location>
        <begin position="412"/>
        <end position="492"/>
    </location>
</feature>
<dbReference type="NCBIfam" id="TIGR02614">
    <property type="entry name" value="ftsW"/>
    <property type="match status" value="1"/>
</dbReference>
<keyword evidence="12" id="KW-0131">Cell cycle</keyword>
<comment type="caution">
    <text evidence="24">The sequence shown here is derived from an EMBL/GenBank/DDBJ whole genome shotgun (WGS) entry which is preliminary data.</text>
</comment>
<keyword evidence="3" id="KW-1003">Cell membrane</keyword>
<proteinExistence type="inferred from homology"/>
<evidence type="ECO:0000256" key="14">
    <source>
        <dbReference type="ARBA" id="ARBA00032370"/>
    </source>
</evidence>
<organism evidence="24 25">
    <name type="scientific">Actinocrispum wychmicini</name>
    <dbReference type="NCBI Taxonomy" id="1213861"/>
    <lineage>
        <taxon>Bacteria</taxon>
        <taxon>Bacillati</taxon>
        <taxon>Actinomycetota</taxon>
        <taxon>Actinomycetes</taxon>
        <taxon>Pseudonocardiales</taxon>
        <taxon>Pseudonocardiaceae</taxon>
        <taxon>Actinocrispum</taxon>
    </lineage>
</organism>
<gene>
    <name evidence="24" type="ORF">EV192_106144</name>
</gene>
<dbReference type="GO" id="GO:0071555">
    <property type="term" value="P:cell wall organization"/>
    <property type="evidence" value="ECO:0007669"/>
    <property type="project" value="UniProtKB-KW"/>
</dbReference>
<evidence type="ECO:0000313" key="25">
    <source>
        <dbReference type="Proteomes" id="UP000295680"/>
    </source>
</evidence>
<dbReference type="InterPro" id="IPR001182">
    <property type="entry name" value="FtsW/RodA"/>
</dbReference>
<evidence type="ECO:0000256" key="12">
    <source>
        <dbReference type="ARBA" id="ARBA00023306"/>
    </source>
</evidence>
<dbReference type="RefSeq" id="WP_132120154.1">
    <property type="nucleotide sequence ID" value="NZ_SLWS01000006.1"/>
</dbReference>
<accession>A0A4V2S6M6</accession>
<evidence type="ECO:0000256" key="21">
    <source>
        <dbReference type="ARBA" id="ARBA00049966"/>
    </source>
</evidence>
<keyword evidence="7 23" id="KW-0812">Transmembrane</keyword>
<comment type="function">
    <text evidence="21">Peptidoglycan polymerase that is essential for cell division.</text>
</comment>
<keyword evidence="11 23" id="KW-0472">Membrane</keyword>
<dbReference type="Proteomes" id="UP000295680">
    <property type="component" value="Unassembled WGS sequence"/>
</dbReference>
<comment type="subcellular location">
    <subcellularLocation>
        <location evidence="1">Cell membrane</location>
        <topology evidence="1">Multi-pass membrane protein</topology>
    </subcellularLocation>
</comment>
<evidence type="ECO:0000256" key="3">
    <source>
        <dbReference type="ARBA" id="ARBA00022475"/>
    </source>
</evidence>
<evidence type="ECO:0000256" key="20">
    <source>
        <dbReference type="ARBA" id="ARBA00049902"/>
    </source>
</evidence>
<evidence type="ECO:0000256" key="9">
    <source>
        <dbReference type="ARBA" id="ARBA00022984"/>
    </source>
</evidence>
<keyword evidence="8" id="KW-0133">Cell shape</keyword>
<feature type="compositionally biased region" description="Basic residues" evidence="22">
    <location>
        <begin position="462"/>
        <end position="477"/>
    </location>
</feature>
<reference evidence="24 25" key="1">
    <citation type="submission" date="2019-03" db="EMBL/GenBank/DDBJ databases">
        <title>Genomic Encyclopedia of Type Strains, Phase IV (KMG-IV): sequencing the most valuable type-strain genomes for metagenomic binning, comparative biology and taxonomic classification.</title>
        <authorList>
            <person name="Goeker M."/>
        </authorList>
    </citation>
    <scope>NUCLEOTIDE SEQUENCE [LARGE SCALE GENOMIC DNA]</scope>
    <source>
        <strain evidence="24 25">DSM 45934</strain>
    </source>
</reference>
<dbReference type="GO" id="GO:0015648">
    <property type="term" value="F:lipid-linked peptidoglycan transporter activity"/>
    <property type="evidence" value="ECO:0007669"/>
    <property type="project" value="TreeGrafter"/>
</dbReference>
<evidence type="ECO:0000256" key="1">
    <source>
        <dbReference type="ARBA" id="ARBA00004651"/>
    </source>
</evidence>
<evidence type="ECO:0000256" key="8">
    <source>
        <dbReference type="ARBA" id="ARBA00022960"/>
    </source>
</evidence>